<dbReference type="AlphaFoldDB" id="A0A9P8EWR4"/>
<evidence type="ECO:0000313" key="3">
    <source>
        <dbReference type="Proteomes" id="UP000779574"/>
    </source>
</evidence>
<accession>A0A9P8EWR4</accession>
<organism evidence="2 3">
    <name type="scientific">Aureobasidium melanogenum</name>
    <name type="common">Aureobasidium pullulans var. melanogenum</name>
    <dbReference type="NCBI Taxonomy" id="46634"/>
    <lineage>
        <taxon>Eukaryota</taxon>
        <taxon>Fungi</taxon>
        <taxon>Dikarya</taxon>
        <taxon>Ascomycota</taxon>
        <taxon>Pezizomycotina</taxon>
        <taxon>Dothideomycetes</taxon>
        <taxon>Dothideomycetidae</taxon>
        <taxon>Dothideales</taxon>
        <taxon>Saccotheciaceae</taxon>
        <taxon>Aureobasidium</taxon>
    </lineage>
</organism>
<evidence type="ECO:0000256" key="1">
    <source>
        <dbReference type="SAM" id="SignalP"/>
    </source>
</evidence>
<reference evidence="2" key="1">
    <citation type="journal article" date="2021" name="J Fungi (Basel)">
        <title>Virulence traits and population genomics of the black yeast Aureobasidium melanogenum.</title>
        <authorList>
            <person name="Cernosa A."/>
            <person name="Sun X."/>
            <person name="Gostincar C."/>
            <person name="Fang C."/>
            <person name="Gunde-Cimerman N."/>
            <person name="Song Z."/>
        </authorList>
    </citation>
    <scope>NUCLEOTIDE SEQUENCE</scope>
    <source>
        <strain evidence="2">EXF-9911</strain>
    </source>
</reference>
<gene>
    <name evidence="2" type="ORF">KCU76_g114</name>
</gene>
<comment type="caution">
    <text evidence="2">The sequence shown here is derived from an EMBL/GenBank/DDBJ whole genome shotgun (WGS) entry which is preliminary data.</text>
</comment>
<evidence type="ECO:0000313" key="2">
    <source>
        <dbReference type="EMBL" id="KAG9701413.1"/>
    </source>
</evidence>
<feature type="signal peptide" evidence="1">
    <location>
        <begin position="1"/>
        <end position="29"/>
    </location>
</feature>
<evidence type="ECO:0008006" key="4">
    <source>
        <dbReference type="Google" id="ProtNLM"/>
    </source>
</evidence>
<proteinExistence type="predicted"/>
<dbReference type="Proteomes" id="UP000779574">
    <property type="component" value="Unassembled WGS sequence"/>
</dbReference>
<feature type="chain" id="PRO_5040177935" description="Secreted protein" evidence="1">
    <location>
        <begin position="30"/>
        <end position="118"/>
    </location>
</feature>
<sequence length="118" mass="12342">MLSGRRGFSSGSLSCPILVSLVLLKPLFDINVGGGYVFKDLLEELQVLVILDDVLQAVQIHDHIGVVVDSAKRATGARAGALAEKLAVSVALRAAERVVGAILAAYIQYKSSQGAPKG</sequence>
<dbReference type="EMBL" id="JAHFXF010000001">
    <property type="protein sequence ID" value="KAG9701413.1"/>
    <property type="molecule type" value="Genomic_DNA"/>
</dbReference>
<name>A0A9P8EWR4_AURME</name>
<keyword evidence="1" id="KW-0732">Signal</keyword>
<feature type="non-terminal residue" evidence="2">
    <location>
        <position position="118"/>
    </location>
</feature>
<reference evidence="2" key="2">
    <citation type="submission" date="2021-08" db="EMBL/GenBank/DDBJ databases">
        <authorList>
            <person name="Gostincar C."/>
            <person name="Sun X."/>
            <person name="Song Z."/>
            <person name="Gunde-Cimerman N."/>
        </authorList>
    </citation>
    <scope>NUCLEOTIDE SEQUENCE</scope>
    <source>
        <strain evidence="2">EXF-9911</strain>
    </source>
</reference>
<protein>
    <recommendedName>
        <fullName evidence="4">Secreted protein</fullName>
    </recommendedName>
</protein>